<dbReference type="SUPFAM" id="SSF50193">
    <property type="entry name" value="Ribosomal protein L14"/>
    <property type="match status" value="1"/>
</dbReference>
<sequence length="171" mass="19314">MNQLVNKLSVMSVGPTMAKRFQGRWYPQPMDEVSRHRSRPPSQGIHRRTRLIIVDNSELGKEANASGKLAYCINTMKHGYRQRHMPHATIGDKIVVAVRGEVKYAYVVGATTHFEYRKHGLPSMDTNNIVLLDKEKNPIGTRVDAPIPAHVLRKRNDVCVAKVVTMASKFI</sequence>
<dbReference type="HAMAP" id="MF_01367">
    <property type="entry name" value="Ribosomal_uL14"/>
    <property type="match status" value="1"/>
</dbReference>
<dbReference type="Pfam" id="PF00238">
    <property type="entry name" value="Ribosomal_L14"/>
    <property type="match status" value="1"/>
</dbReference>
<evidence type="ECO:0000313" key="9">
    <source>
        <dbReference type="EMBL" id="KAI1720197.1"/>
    </source>
</evidence>
<evidence type="ECO:0000256" key="2">
    <source>
        <dbReference type="ARBA" id="ARBA00010745"/>
    </source>
</evidence>
<evidence type="ECO:0000256" key="6">
    <source>
        <dbReference type="ARBA" id="ARBA00023274"/>
    </source>
</evidence>
<evidence type="ECO:0000256" key="4">
    <source>
        <dbReference type="ARBA" id="ARBA00022980"/>
    </source>
</evidence>
<keyword evidence="3" id="KW-0809">Transit peptide</keyword>
<keyword evidence="4 9" id="KW-0689">Ribosomal protein</keyword>
<organism evidence="9 10">
    <name type="scientific">Ditylenchus destructor</name>
    <dbReference type="NCBI Taxonomy" id="166010"/>
    <lineage>
        <taxon>Eukaryota</taxon>
        <taxon>Metazoa</taxon>
        <taxon>Ecdysozoa</taxon>
        <taxon>Nematoda</taxon>
        <taxon>Chromadorea</taxon>
        <taxon>Rhabditida</taxon>
        <taxon>Tylenchina</taxon>
        <taxon>Tylenchomorpha</taxon>
        <taxon>Sphaerularioidea</taxon>
        <taxon>Anguinidae</taxon>
        <taxon>Anguininae</taxon>
        <taxon>Ditylenchus</taxon>
    </lineage>
</organism>
<dbReference type="PANTHER" id="PTHR21037:SF3">
    <property type="entry name" value="LARGE RIBOSOMAL SUBUNIT PROTEIN UL14M"/>
    <property type="match status" value="1"/>
</dbReference>
<dbReference type="AlphaFoldDB" id="A0AAD4N7I1"/>
<gene>
    <name evidence="9" type="ORF">DdX_05573</name>
</gene>
<reference evidence="9" key="1">
    <citation type="submission" date="2022-01" db="EMBL/GenBank/DDBJ databases">
        <title>Genome Sequence Resource for Two Populations of Ditylenchus destructor, the Migratory Endoparasitic Phytonematode.</title>
        <authorList>
            <person name="Zhang H."/>
            <person name="Lin R."/>
            <person name="Xie B."/>
        </authorList>
    </citation>
    <scope>NUCLEOTIDE SEQUENCE</scope>
    <source>
        <strain evidence="9">BazhouSP</strain>
    </source>
</reference>
<comment type="similarity">
    <text evidence="2">Belongs to the universal ribosomal protein uL14 family.</text>
</comment>
<keyword evidence="10" id="KW-1185">Reference proteome</keyword>
<comment type="caution">
    <text evidence="9">The sequence shown here is derived from an EMBL/GenBank/DDBJ whole genome shotgun (WGS) entry which is preliminary data.</text>
</comment>
<keyword evidence="6" id="KW-0687">Ribonucleoprotein</keyword>
<proteinExistence type="inferred from homology"/>
<dbReference type="GO" id="GO:0005840">
    <property type="term" value="C:ribosome"/>
    <property type="evidence" value="ECO:0007669"/>
    <property type="project" value="UniProtKB-KW"/>
</dbReference>
<evidence type="ECO:0000256" key="3">
    <source>
        <dbReference type="ARBA" id="ARBA00022946"/>
    </source>
</evidence>
<dbReference type="Proteomes" id="UP001201812">
    <property type="component" value="Unassembled WGS sequence"/>
</dbReference>
<dbReference type="InterPro" id="IPR000218">
    <property type="entry name" value="Ribosomal_uL14"/>
</dbReference>
<keyword evidence="5" id="KW-0496">Mitochondrion</keyword>
<dbReference type="GO" id="GO:0005739">
    <property type="term" value="C:mitochondrion"/>
    <property type="evidence" value="ECO:0007669"/>
    <property type="project" value="UniProtKB-SubCell"/>
</dbReference>
<evidence type="ECO:0000256" key="1">
    <source>
        <dbReference type="ARBA" id="ARBA00004173"/>
    </source>
</evidence>
<dbReference type="GO" id="GO:0003735">
    <property type="term" value="F:structural constituent of ribosome"/>
    <property type="evidence" value="ECO:0007669"/>
    <property type="project" value="InterPro"/>
</dbReference>
<dbReference type="CDD" id="cd00337">
    <property type="entry name" value="Ribosomal_uL14"/>
    <property type="match status" value="1"/>
</dbReference>
<comment type="subcellular location">
    <subcellularLocation>
        <location evidence="1">Mitochondrion</location>
    </subcellularLocation>
</comment>
<dbReference type="Gene3D" id="2.40.150.20">
    <property type="entry name" value="Ribosomal protein L14"/>
    <property type="match status" value="1"/>
</dbReference>
<dbReference type="SMART" id="SM01374">
    <property type="entry name" value="Ribosomal_L14"/>
    <property type="match status" value="1"/>
</dbReference>
<dbReference type="InterPro" id="IPR036853">
    <property type="entry name" value="Ribosomal_uL14_sf"/>
</dbReference>
<dbReference type="EMBL" id="JAKKPZ010000006">
    <property type="protein sequence ID" value="KAI1720197.1"/>
    <property type="molecule type" value="Genomic_DNA"/>
</dbReference>
<name>A0AAD4N7I1_9BILA</name>
<protein>
    <recommendedName>
        <fullName evidence="7">Large ribosomal subunit protein uL14m</fullName>
    </recommendedName>
    <alternativeName>
        <fullName evidence="8">39S ribosomal protein L14, mitochondrial</fullName>
    </alternativeName>
</protein>
<dbReference type="PANTHER" id="PTHR21037">
    <property type="entry name" value="39S RIBOSOMAL PROTEIN L14, MITOCHONDRIAL"/>
    <property type="match status" value="1"/>
</dbReference>
<accession>A0AAD4N7I1</accession>
<evidence type="ECO:0000256" key="8">
    <source>
        <dbReference type="ARBA" id="ARBA00042938"/>
    </source>
</evidence>
<evidence type="ECO:0000313" key="10">
    <source>
        <dbReference type="Proteomes" id="UP001201812"/>
    </source>
</evidence>
<dbReference type="GO" id="GO:0006412">
    <property type="term" value="P:translation"/>
    <property type="evidence" value="ECO:0007669"/>
    <property type="project" value="InterPro"/>
</dbReference>
<evidence type="ECO:0000256" key="5">
    <source>
        <dbReference type="ARBA" id="ARBA00023128"/>
    </source>
</evidence>
<evidence type="ECO:0000256" key="7">
    <source>
        <dbReference type="ARBA" id="ARBA00040118"/>
    </source>
</evidence>
<dbReference type="GO" id="GO:1990904">
    <property type="term" value="C:ribonucleoprotein complex"/>
    <property type="evidence" value="ECO:0007669"/>
    <property type="project" value="UniProtKB-KW"/>
</dbReference>